<dbReference type="EMBL" id="SRLO01000166">
    <property type="protein sequence ID" value="TNN70217.1"/>
    <property type="molecule type" value="Genomic_DNA"/>
</dbReference>
<comment type="caution">
    <text evidence="1">The sequence shown here is derived from an EMBL/GenBank/DDBJ whole genome shotgun (WGS) entry which is preliminary data.</text>
</comment>
<name>A0A4Z2HWZ6_9TELE</name>
<organism evidence="1 2">
    <name type="scientific">Liparis tanakae</name>
    <name type="common">Tanaka's snailfish</name>
    <dbReference type="NCBI Taxonomy" id="230148"/>
    <lineage>
        <taxon>Eukaryota</taxon>
        <taxon>Metazoa</taxon>
        <taxon>Chordata</taxon>
        <taxon>Craniata</taxon>
        <taxon>Vertebrata</taxon>
        <taxon>Euteleostomi</taxon>
        <taxon>Actinopterygii</taxon>
        <taxon>Neopterygii</taxon>
        <taxon>Teleostei</taxon>
        <taxon>Neoteleostei</taxon>
        <taxon>Acanthomorphata</taxon>
        <taxon>Eupercaria</taxon>
        <taxon>Perciformes</taxon>
        <taxon>Cottioidei</taxon>
        <taxon>Cottales</taxon>
        <taxon>Liparidae</taxon>
        <taxon>Liparis</taxon>
    </lineage>
</organism>
<protein>
    <submittedName>
        <fullName evidence="1">Uncharacterized protein</fullName>
    </submittedName>
</protein>
<accession>A0A4Z2HWZ6</accession>
<sequence length="152" mass="17201">MERSNIMNPGSKLIHETSPLLPKGIVKRGNSKKANLMDIGFWQNAKNQRVAKNLGRHASVNTYTLPAHPHVARTFIILGPTWVKPLWMVFKWRDYFGPSRSRSWTAVWALALLWLWKLPYPGPPAVLLIPSSSQGALLCEGLRPPDFRPPMP</sequence>
<evidence type="ECO:0000313" key="2">
    <source>
        <dbReference type="Proteomes" id="UP000314294"/>
    </source>
</evidence>
<evidence type="ECO:0000313" key="1">
    <source>
        <dbReference type="EMBL" id="TNN70217.1"/>
    </source>
</evidence>
<dbReference type="AlphaFoldDB" id="A0A4Z2HWZ6"/>
<keyword evidence="2" id="KW-1185">Reference proteome</keyword>
<gene>
    <name evidence="1" type="ORF">EYF80_019588</name>
</gene>
<reference evidence="1 2" key="1">
    <citation type="submission" date="2019-03" db="EMBL/GenBank/DDBJ databases">
        <title>First draft genome of Liparis tanakae, snailfish: a comprehensive survey of snailfish specific genes.</title>
        <authorList>
            <person name="Kim W."/>
            <person name="Song I."/>
            <person name="Jeong J.-H."/>
            <person name="Kim D."/>
            <person name="Kim S."/>
            <person name="Ryu S."/>
            <person name="Song J.Y."/>
            <person name="Lee S.K."/>
        </authorList>
    </citation>
    <scope>NUCLEOTIDE SEQUENCE [LARGE SCALE GENOMIC DNA]</scope>
    <source>
        <tissue evidence="1">Muscle</tissue>
    </source>
</reference>
<dbReference type="Proteomes" id="UP000314294">
    <property type="component" value="Unassembled WGS sequence"/>
</dbReference>
<proteinExistence type="predicted"/>